<dbReference type="Pfam" id="PF22965">
    <property type="entry name" value="INTS7_C"/>
    <property type="match status" value="1"/>
</dbReference>
<dbReference type="OrthoDB" id="1921953at2759"/>
<dbReference type="PANTHER" id="PTHR13322">
    <property type="entry name" value="C1ORF73 PROTEIN"/>
    <property type="match status" value="1"/>
</dbReference>
<sequence>MLCSVILHTSMSEVSMGESTLSTLYQVCQNQDYWCMFRVARQALRYGQYQLALRLLETLNHQVTSNGAIYFISCLKWFVSSQISLQSPSDESGELSISELDSAILSLTKAIRSIEAASKFSSQFNFHSTYLNLLLSDLETHRRAQCVCNMYWSCPPPAIGKIEGARTGDDLIRYGRLTEELRKCSADFHLLYSRYSSLQETLLDADTETHRHVKMLMERIFLMTQLVDSLLSGEKQFSDSITQEADENSAFLNSIKREWPNVTSFSDSHEVVISLQQIRALKAASYRLLTEQRLPLPRYFFQKLQTTTATINVRPHQKPGESVLMHAQSYLTLTVEGIISYSSSDHQKKVKKVSVELQSRVQQSGSASHGAADVLGKESPKTETNLQNTVKVVNEYFCTDFLLAFPLPGIHSVKIACKVIDCNDIHWDIGCTADITVKSYKEKKHSSLMKSST</sequence>
<dbReference type="Proteomes" id="UP000593567">
    <property type="component" value="Unassembled WGS sequence"/>
</dbReference>
<comment type="caution">
    <text evidence="4">The sequence shown here is derived from an EMBL/GenBank/DDBJ whole genome shotgun (WGS) entry which is preliminary data.</text>
</comment>
<dbReference type="GO" id="GO:0034472">
    <property type="term" value="P:snRNA 3'-end processing"/>
    <property type="evidence" value="ECO:0007669"/>
    <property type="project" value="TreeGrafter"/>
</dbReference>
<evidence type="ECO:0000259" key="2">
    <source>
        <dbReference type="Pfam" id="PF22965"/>
    </source>
</evidence>
<gene>
    <name evidence="4" type="ORF">EB796_015613</name>
</gene>
<name>A0A7J7JJ42_BUGNE</name>
<proteinExistence type="predicted"/>
<feature type="domain" description="Integrator complex subunit 7 C-terminal" evidence="2">
    <location>
        <begin position="311"/>
        <end position="427"/>
    </location>
</feature>
<organism evidence="4 5">
    <name type="scientific">Bugula neritina</name>
    <name type="common">Brown bryozoan</name>
    <name type="synonym">Sertularia neritina</name>
    <dbReference type="NCBI Taxonomy" id="10212"/>
    <lineage>
        <taxon>Eukaryota</taxon>
        <taxon>Metazoa</taxon>
        <taxon>Spiralia</taxon>
        <taxon>Lophotrochozoa</taxon>
        <taxon>Bryozoa</taxon>
        <taxon>Gymnolaemata</taxon>
        <taxon>Cheilostomatida</taxon>
        <taxon>Flustrina</taxon>
        <taxon>Buguloidea</taxon>
        <taxon>Bugulidae</taxon>
        <taxon>Bugula</taxon>
    </lineage>
</organism>
<evidence type="ECO:0000259" key="3">
    <source>
        <dbReference type="Pfam" id="PF24437"/>
    </source>
</evidence>
<keyword evidence="5" id="KW-1185">Reference proteome</keyword>
<dbReference type="Pfam" id="PF24437">
    <property type="entry name" value="INTS7_HB"/>
    <property type="match status" value="1"/>
</dbReference>
<evidence type="ECO:0000313" key="4">
    <source>
        <dbReference type="EMBL" id="KAF6026077.1"/>
    </source>
</evidence>
<protein>
    <submittedName>
        <fullName evidence="4">Uncharacterized protein</fullName>
    </submittedName>
</protein>
<dbReference type="InterPro" id="IPR054519">
    <property type="entry name" value="INTS7_C"/>
</dbReference>
<dbReference type="InterPro" id="IPR056517">
    <property type="entry name" value="INTS7_HB"/>
</dbReference>
<dbReference type="AlphaFoldDB" id="A0A7J7JJ42"/>
<dbReference type="PANTHER" id="PTHR13322:SF2">
    <property type="entry name" value="INTEGRATOR COMPLEX SUBUNIT 7"/>
    <property type="match status" value="1"/>
</dbReference>
<feature type="domain" description="Integrator complex subunit 7 helical bundle" evidence="3">
    <location>
        <begin position="50"/>
        <end position="229"/>
    </location>
</feature>
<dbReference type="InterPro" id="IPR033060">
    <property type="entry name" value="INTS7"/>
</dbReference>
<evidence type="ECO:0000313" key="5">
    <source>
        <dbReference type="Proteomes" id="UP000593567"/>
    </source>
</evidence>
<dbReference type="EMBL" id="VXIV02002355">
    <property type="protein sequence ID" value="KAF6026077.1"/>
    <property type="molecule type" value="Genomic_DNA"/>
</dbReference>
<feature type="region of interest" description="Disordered" evidence="1">
    <location>
        <begin position="361"/>
        <end position="380"/>
    </location>
</feature>
<accession>A0A7J7JJ42</accession>
<dbReference type="GO" id="GO:0032039">
    <property type="term" value="C:integrator complex"/>
    <property type="evidence" value="ECO:0007669"/>
    <property type="project" value="InterPro"/>
</dbReference>
<reference evidence="4" key="1">
    <citation type="submission" date="2020-06" db="EMBL/GenBank/DDBJ databases">
        <title>Draft genome of Bugula neritina, a colonial animal packing powerful symbionts and potential medicines.</title>
        <authorList>
            <person name="Rayko M."/>
        </authorList>
    </citation>
    <scope>NUCLEOTIDE SEQUENCE [LARGE SCALE GENOMIC DNA]</scope>
    <source>
        <strain evidence="4">Kwan_BN1</strain>
    </source>
</reference>
<evidence type="ECO:0000256" key="1">
    <source>
        <dbReference type="SAM" id="MobiDB-lite"/>
    </source>
</evidence>